<name>A0A4Q0NTM3_9FLAO</name>
<gene>
    <name evidence="3" type="ORF">DSM04_10435</name>
</gene>
<evidence type="ECO:0000259" key="2">
    <source>
        <dbReference type="PROSITE" id="PS51733"/>
    </source>
</evidence>
<evidence type="ECO:0000313" key="3">
    <source>
        <dbReference type="EMBL" id="RXG13931.1"/>
    </source>
</evidence>
<dbReference type="Proteomes" id="UP000289821">
    <property type="component" value="Unassembled WGS sequence"/>
</dbReference>
<accession>A0A4Q0NTM3</accession>
<evidence type="ECO:0000313" key="4">
    <source>
        <dbReference type="Proteomes" id="UP000289821"/>
    </source>
</evidence>
<dbReference type="InterPro" id="IPR004408">
    <property type="entry name" value="Biotin_CoA_COase_ligase"/>
</dbReference>
<organism evidence="3 4">
    <name type="scientific">Leeuwenhoekiella aestuarii</name>
    <dbReference type="NCBI Taxonomy" id="2249426"/>
    <lineage>
        <taxon>Bacteria</taxon>
        <taxon>Pseudomonadati</taxon>
        <taxon>Bacteroidota</taxon>
        <taxon>Flavobacteriia</taxon>
        <taxon>Flavobacteriales</taxon>
        <taxon>Flavobacteriaceae</taxon>
        <taxon>Leeuwenhoekiella</taxon>
    </lineage>
</organism>
<proteinExistence type="predicted"/>
<dbReference type="Gene3D" id="3.30.930.10">
    <property type="entry name" value="Bira Bifunctional Protein, Domain 2"/>
    <property type="match status" value="1"/>
</dbReference>
<protein>
    <submittedName>
        <fullName evidence="3">BirA family biotin operon repressor/biotin-[acetyl-CoA-carboxylase] ligase</fullName>
    </submittedName>
</protein>
<dbReference type="InterPro" id="IPR045864">
    <property type="entry name" value="aa-tRNA-synth_II/BPL/LPL"/>
</dbReference>
<feature type="domain" description="BPL/LPL catalytic" evidence="2">
    <location>
        <begin position="1"/>
        <end position="176"/>
    </location>
</feature>
<dbReference type="PROSITE" id="PS51733">
    <property type="entry name" value="BPL_LPL_CATALYTIC"/>
    <property type="match status" value="1"/>
</dbReference>
<dbReference type="SUPFAM" id="SSF55681">
    <property type="entry name" value="Class II aaRS and biotin synthetases"/>
    <property type="match status" value="1"/>
</dbReference>
<reference evidence="3 4" key="1">
    <citation type="submission" date="2018-07" db="EMBL/GenBank/DDBJ databases">
        <title>Leeuwenhoekiella genomics.</title>
        <authorList>
            <person name="Tahon G."/>
            <person name="Willems A."/>
        </authorList>
    </citation>
    <scope>NUCLEOTIDE SEQUENCE [LARGE SCALE GENOMIC DNA]</scope>
    <source>
        <strain evidence="3 4">R-50232</strain>
    </source>
</reference>
<dbReference type="CDD" id="cd16442">
    <property type="entry name" value="BPL"/>
    <property type="match status" value="1"/>
</dbReference>
<keyword evidence="1 3" id="KW-0436">Ligase</keyword>
<dbReference type="RefSeq" id="WP_128761366.1">
    <property type="nucleotide sequence ID" value="NZ_QOVI01000004.1"/>
</dbReference>
<dbReference type="Pfam" id="PF03099">
    <property type="entry name" value="BPL_LplA_LipB"/>
    <property type="match status" value="1"/>
</dbReference>
<comment type="caution">
    <text evidence="3">The sequence shown here is derived from an EMBL/GenBank/DDBJ whole genome shotgun (WGS) entry which is preliminary data.</text>
</comment>
<dbReference type="InterPro" id="IPR004143">
    <property type="entry name" value="BPL_LPL_catalytic"/>
</dbReference>
<dbReference type="PANTHER" id="PTHR12835">
    <property type="entry name" value="BIOTIN PROTEIN LIGASE"/>
    <property type="match status" value="1"/>
</dbReference>
<keyword evidence="4" id="KW-1185">Reference proteome</keyword>
<dbReference type="GO" id="GO:0004077">
    <property type="term" value="F:biotin--[biotin carboxyl-carrier protein] ligase activity"/>
    <property type="evidence" value="ECO:0007669"/>
    <property type="project" value="InterPro"/>
</dbReference>
<dbReference type="GO" id="GO:0005737">
    <property type="term" value="C:cytoplasm"/>
    <property type="evidence" value="ECO:0007669"/>
    <property type="project" value="TreeGrafter"/>
</dbReference>
<dbReference type="EMBL" id="QOVI01000004">
    <property type="protein sequence ID" value="RXG13931.1"/>
    <property type="molecule type" value="Genomic_DNA"/>
</dbReference>
<dbReference type="NCBIfam" id="TIGR00121">
    <property type="entry name" value="birA_ligase"/>
    <property type="match status" value="1"/>
</dbReference>
<evidence type="ECO:0000256" key="1">
    <source>
        <dbReference type="ARBA" id="ARBA00022598"/>
    </source>
</evidence>
<dbReference type="OrthoDB" id="9807064at2"/>
<dbReference type="PANTHER" id="PTHR12835:SF5">
    <property type="entry name" value="BIOTIN--PROTEIN LIGASE"/>
    <property type="match status" value="1"/>
</dbReference>
<dbReference type="AlphaFoldDB" id="A0A4Q0NTM3"/>
<sequence>MKVVKLNATTSTNSYLRAYTKEFDSESDVLVWTLDQRAGRGQRGASWESESGKNLTFSVFKRVKGLPVGKSFYITMATSLAIYEVLEEFGVMNISVKWPNDILAGKSKICGILIESVIRNGLYAVIIGVGLNINQKVFKHAPRATSLALETGKIFDLEEVLEFLIIKFYKYVALITQGAFETLKTEYEDKLFRKGKVSTFKTNSGELFTGIITEVSKTGKLILQLEDELYKEFDLKELKLLY</sequence>